<dbReference type="GO" id="GO:0008061">
    <property type="term" value="F:chitin binding"/>
    <property type="evidence" value="ECO:0007669"/>
    <property type="project" value="UniProtKB-KW"/>
</dbReference>
<proteinExistence type="inferred from homology"/>
<dbReference type="PANTHER" id="PTHR11177:SF248">
    <property type="entry name" value="CHITOTRIOSIDASE-1"/>
    <property type="match status" value="1"/>
</dbReference>
<dbReference type="InterPro" id="IPR011583">
    <property type="entry name" value="Chitinase_II/V-like_cat"/>
</dbReference>
<evidence type="ECO:0000256" key="5">
    <source>
        <dbReference type="ARBA" id="ARBA00023024"/>
    </source>
</evidence>
<dbReference type="SUPFAM" id="SSF54556">
    <property type="entry name" value="Chitinase insertion domain"/>
    <property type="match status" value="1"/>
</dbReference>
<keyword evidence="7" id="KW-0119">Carbohydrate metabolism</keyword>
<name>A0A6A4SSU7_SCOMX</name>
<evidence type="ECO:0000313" key="10">
    <source>
        <dbReference type="EMBL" id="KAF0035715.1"/>
    </source>
</evidence>
<dbReference type="Pfam" id="PF00704">
    <property type="entry name" value="Glyco_hydro_18"/>
    <property type="match status" value="2"/>
</dbReference>
<dbReference type="InterPro" id="IPR036508">
    <property type="entry name" value="Chitin-bd_dom_sf"/>
</dbReference>
<reference evidence="10 11" key="1">
    <citation type="submission" date="2019-06" db="EMBL/GenBank/DDBJ databases">
        <title>Draft genomes of female and male turbot (Scophthalmus maximus).</title>
        <authorList>
            <person name="Xu H."/>
            <person name="Xu X.-W."/>
            <person name="Shao C."/>
            <person name="Chen S."/>
        </authorList>
    </citation>
    <scope>NUCLEOTIDE SEQUENCE [LARGE SCALE GENOMIC DNA]</scope>
    <source>
        <strain evidence="10">Ysfricsl-2016a</strain>
        <tissue evidence="10">Blood</tissue>
    </source>
</reference>
<dbReference type="SUPFAM" id="SSF57625">
    <property type="entry name" value="Invertebrate chitin-binding proteins"/>
    <property type="match status" value="1"/>
</dbReference>
<dbReference type="SMART" id="SM00494">
    <property type="entry name" value="ChtBD2"/>
    <property type="match status" value="1"/>
</dbReference>
<dbReference type="InterPro" id="IPR002557">
    <property type="entry name" value="Chitin-bd_dom"/>
</dbReference>
<feature type="domain" description="GH18" evidence="9">
    <location>
        <begin position="8"/>
        <end position="307"/>
    </location>
</feature>
<dbReference type="EMBL" id="VEVO01000010">
    <property type="protein sequence ID" value="KAF0035715.1"/>
    <property type="molecule type" value="Genomic_DNA"/>
</dbReference>
<keyword evidence="7" id="KW-0624">Polysaccharide degradation</keyword>
<evidence type="ECO:0000256" key="1">
    <source>
        <dbReference type="ARBA" id="ARBA00000822"/>
    </source>
</evidence>
<dbReference type="InterPro" id="IPR050314">
    <property type="entry name" value="Glycosyl_Hydrlase_18"/>
</dbReference>
<dbReference type="FunFam" id="3.10.50.10:FF:000001">
    <property type="entry name" value="Chitinase 3-like 1"/>
    <property type="match status" value="1"/>
</dbReference>
<keyword evidence="6" id="KW-1015">Disulfide bond</keyword>
<dbReference type="Gene3D" id="3.10.50.10">
    <property type="match status" value="1"/>
</dbReference>
<dbReference type="Pfam" id="PF01607">
    <property type="entry name" value="CBM_14"/>
    <property type="match status" value="1"/>
</dbReference>
<feature type="domain" description="Chitin-binding type-2" evidence="8">
    <location>
        <begin position="310"/>
        <end position="359"/>
    </location>
</feature>
<evidence type="ECO:0000313" key="11">
    <source>
        <dbReference type="Proteomes" id="UP000438429"/>
    </source>
</evidence>
<dbReference type="FunFam" id="2.170.140.10:FF:000001">
    <property type="entry name" value="Acidic mammalian chitinase"/>
    <property type="match status" value="1"/>
</dbReference>
<evidence type="ECO:0000259" key="8">
    <source>
        <dbReference type="PROSITE" id="PS50940"/>
    </source>
</evidence>
<dbReference type="GO" id="GO:0008843">
    <property type="term" value="F:endochitinase activity"/>
    <property type="evidence" value="ECO:0007669"/>
    <property type="project" value="UniProtKB-EC"/>
</dbReference>
<evidence type="ECO:0000256" key="4">
    <source>
        <dbReference type="ARBA" id="ARBA00022669"/>
    </source>
</evidence>
<dbReference type="GO" id="GO:0006032">
    <property type="term" value="P:chitin catabolic process"/>
    <property type="evidence" value="ECO:0007669"/>
    <property type="project" value="UniProtKB-KW"/>
</dbReference>
<organism evidence="10 11">
    <name type="scientific">Scophthalmus maximus</name>
    <name type="common">Turbot</name>
    <name type="synonym">Psetta maxima</name>
    <dbReference type="NCBI Taxonomy" id="52904"/>
    <lineage>
        <taxon>Eukaryota</taxon>
        <taxon>Metazoa</taxon>
        <taxon>Chordata</taxon>
        <taxon>Craniata</taxon>
        <taxon>Vertebrata</taxon>
        <taxon>Euteleostomi</taxon>
        <taxon>Actinopterygii</taxon>
        <taxon>Neopterygii</taxon>
        <taxon>Teleostei</taxon>
        <taxon>Neoteleostei</taxon>
        <taxon>Acanthomorphata</taxon>
        <taxon>Carangaria</taxon>
        <taxon>Pleuronectiformes</taxon>
        <taxon>Pleuronectoidei</taxon>
        <taxon>Scophthalmidae</taxon>
        <taxon>Scophthalmus</taxon>
    </lineage>
</organism>
<dbReference type="Gene3D" id="2.170.140.10">
    <property type="entry name" value="Chitin binding domain"/>
    <property type="match status" value="1"/>
</dbReference>
<dbReference type="GO" id="GO:0000272">
    <property type="term" value="P:polysaccharide catabolic process"/>
    <property type="evidence" value="ECO:0007669"/>
    <property type="project" value="UniProtKB-KW"/>
</dbReference>
<evidence type="ECO:0000256" key="2">
    <source>
        <dbReference type="ARBA" id="ARBA00009121"/>
    </source>
</evidence>
<dbReference type="EC" id="3.2.1.14" evidence="3"/>
<dbReference type="PROSITE" id="PS51910">
    <property type="entry name" value="GH18_2"/>
    <property type="match status" value="1"/>
</dbReference>
<evidence type="ECO:0000259" key="9">
    <source>
        <dbReference type="PROSITE" id="PS51910"/>
    </source>
</evidence>
<evidence type="ECO:0000256" key="6">
    <source>
        <dbReference type="ARBA" id="ARBA00023157"/>
    </source>
</evidence>
<dbReference type="InterPro" id="IPR001223">
    <property type="entry name" value="Glyco_hydro18_cat"/>
</dbReference>
<dbReference type="SUPFAM" id="SSF51445">
    <property type="entry name" value="(Trans)glycosidases"/>
    <property type="match status" value="1"/>
</dbReference>
<dbReference type="SMART" id="SM00636">
    <property type="entry name" value="Glyco_18"/>
    <property type="match status" value="1"/>
</dbReference>
<dbReference type="PROSITE" id="PS50940">
    <property type="entry name" value="CHIT_BIND_II"/>
    <property type="match status" value="1"/>
</dbReference>
<gene>
    <name evidence="10" type="ORF">F2P81_011027</name>
</gene>
<keyword evidence="5" id="KW-0146">Chitin degradation</keyword>
<sequence length="365" mass="40845">MTSMASSYKLVCYYTSWSNYRTGEGKLTPSDVDPFQCTHLIFAFASINYDNELIPGDQRDIESYKTFNGLKDRNPDLKTLLAVGGQTFCKSQYVVRYVNTTKPKTISFNMRRIIDESYEMAKIANYLDFLNVMTYNFHGFWDSVTGHHSPLDQRTADDQLNTAFAMKYWQDQGVPAEKLILGLAAFGRTFTLSTTSSGVGAPISNVGKAGPYTMEAGSLSYYEVCLALEGKQIEWITDQKVPYGVAGDQWIGFDNKESIDAKVKHVKDNNLGGVFVWSLDHDDFNGNFCKQGKYPLVSHLRSILVPGTSADFCKGKNDGNYPIPNDPYSFYQCSNGVSYTQKCQGTLVYNPSCDCCNWPQVGVHP</sequence>
<protein>
    <recommendedName>
        <fullName evidence="3">chitinase</fullName>
        <ecNumber evidence="3">3.2.1.14</ecNumber>
    </recommendedName>
</protein>
<dbReference type="InterPro" id="IPR029070">
    <property type="entry name" value="Chitinase_insertion_sf"/>
</dbReference>
<dbReference type="InterPro" id="IPR017853">
    <property type="entry name" value="GH"/>
</dbReference>
<dbReference type="Gene3D" id="3.20.20.80">
    <property type="entry name" value="Glycosidases"/>
    <property type="match status" value="2"/>
</dbReference>
<dbReference type="PANTHER" id="PTHR11177">
    <property type="entry name" value="CHITINASE"/>
    <property type="match status" value="1"/>
</dbReference>
<evidence type="ECO:0000256" key="7">
    <source>
        <dbReference type="ARBA" id="ARBA00023326"/>
    </source>
</evidence>
<keyword evidence="4" id="KW-0147">Chitin-binding</keyword>
<comment type="catalytic activity">
    <reaction evidence="1">
        <text>Random endo-hydrolysis of N-acetyl-beta-D-glucosaminide (1-&gt;4)-beta-linkages in chitin and chitodextrins.</text>
        <dbReference type="EC" id="3.2.1.14"/>
    </reaction>
</comment>
<comment type="similarity">
    <text evidence="2">Belongs to the glycosyl hydrolase 18 family. Chitinase class II subfamily.</text>
</comment>
<accession>A0A6A4SSU7</accession>
<comment type="caution">
    <text evidence="10">The sequence shown here is derived from an EMBL/GenBank/DDBJ whole genome shotgun (WGS) entry which is preliminary data.</text>
</comment>
<evidence type="ECO:0000256" key="3">
    <source>
        <dbReference type="ARBA" id="ARBA00012729"/>
    </source>
</evidence>
<dbReference type="GO" id="GO:0005576">
    <property type="term" value="C:extracellular region"/>
    <property type="evidence" value="ECO:0007669"/>
    <property type="project" value="InterPro"/>
</dbReference>
<dbReference type="AlphaFoldDB" id="A0A6A4SSU7"/>
<dbReference type="Proteomes" id="UP000438429">
    <property type="component" value="Unassembled WGS sequence"/>
</dbReference>